<dbReference type="NCBIfam" id="TIGR00060">
    <property type="entry name" value="L18_bact"/>
    <property type="match status" value="1"/>
</dbReference>
<dbReference type="InterPro" id="IPR005484">
    <property type="entry name" value="Ribosomal_uL18_bac/plant/anim"/>
</dbReference>
<keyword evidence="2 7" id="KW-0699">rRNA-binding</keyword>
<comment type="similarity">
    <text evidence="1 7">Belongs to the universal ribosomal protein uL18 family.</text>
</comment>
<keyword evidence="5 7" id="KW-0687">Ribonucleoprotein</keyword>
<gene>
    <name evidence="7" type="primary">rplR</name>
    <name evidence="8" type="ordered locus">LMRG_02160</name>
</gene>
<evidence type="ECO:0000256" key="4">
    <source>
        <dbReference type="ARBA" id="ARBA00022980"/>
    </source>
</evidence>
<evidence type="ECO:0000256" key="7">
    <source>
        <dbReference type="HAMAP-Rule" id="MF_01337"/>
    </source>
</evidence>
<dbReference type="Pfam" id="PF00861">
    <property type="entry name" value="Ribosomal_L18p"/>
    <property type="match status" value="1"/>
</dbReference>
<dbReference type="CDD" id="cd00432">
    <property type="entry name" value="Ribosomal_L18_L5e"/>
    <property type="match status" value="1"/>
</dbReference>
<dbReference type="SUPFAM" id="SSF53137">
    <property type="entry name" value="Translational machinery components"/>
    <property type="match status" value="1"/>
</dbReference>
<evidence type="ECO:0000256" key="2">
    <source>
        <dbReference type="ARBA" id="ARBA00022730"/>
    </source>
</evidence>
<evidence type="ECO:0000256" key="3">
    <source>
        <dbReference type="ARBA" id="ARBA00022884"/>
    </source>
</evidence>
<evidence type="ECO:0000313" key="8">
    <source>
        <dbReference type="EMBL" id="AEO07598.1"/>
    </source>
</evidence>
<protein>
    <recommendedName>
        <fullName evidence="6 7">Large ribosomal subunit protein uL18</fullName>
    </recommendedName>
</protein>
<accession>A0A0H3GJD7</accession>
<dbReference type="PANTHER" id="PTHR12899">
    <property type="entry name" value="39S RIBOSOMAL PROTEIN L18, MITOCHONDRIAL"/>
    <property type="match status" value="1"/>
</dbReference>
<dbReference type="HAMAP" id="MF_01337_B">
    <property type="entry name" value="Ribosomal_uL18_B"/>
    <property type="match status" value="1"/>
</dbReference>
<evidence type="ECO:0000313" key="9">
    <source>
        <dbReference type="Proteomes" id="UP000001288"/>
    </source>
</evidence>
<dbReference type="HOGENOM" id="CLU_098841_0_1_9"/>
<dbReference type="GO" id="GO:0022625">
    <property type="term" value="C:cytosolic large ribosomal subunit"/>
    <property type="evidence" value="ECO:0007669"/>
    <property type="project" value="TreeGrafter"/>
</dbReference>
<dbReference type="GO" id="GO:0003735">
    <property type="term" value="F:structural constituent of ribosome"/>
    <property type="evidence" value="ECO:0007669"/>
    <property type="project" value="InterPro"/>
</dbReference>
<evidence type="ECO:0000256" key="1">
    <source>
        <dbReference type="ARBA" id="ARBA00007116"/>
    </source>
</evidence>
<organism evidence="8 9">
    <name type="scientific">Listeria monocytogenes serotype 1/2a (strain 10403S)</name>
    <dbReference type="NCBI Taxonomy" id="393133"/>
    <lineage>
        <taxon>Bacteria</taxon>
        <taxon>Bacillati</taxon>
        <taxon>Bacillota</taxon>
        <taxon>Bacilli</taxon>
        <taxon>Bacillales</taxon>
        <taxon>Listeriaceae</taxon>
        <taxon>Listeria</taxon>
    </lineage>
</organism>
<dbReference type="Proteomes" id="UP000001288">
    <property type="component" value="Chromosome"/>
</dbReference>
<comment type="function">
    <text evidence="7">This is one of the proteins that bind and probably mediate the attachment of the 5S RNA into the large ribosomal subunit, where it forms part of the central protuberance.</text>
</comment>
<comment type="subunit">
    <text evidence="7">Part of the 50S ribosomal subunit; part of the 5S rRNA/L5/L18/L25 subcomplex. Contacts the 5S and 23S rRNAs.</text>
</comment>
<proteinExistence type="inferred from homology"/>
<name>A0A0H3GJD7_LISM4</name>
<dbReference type="GO" id="GO:0006412">
    <property type="term" value="P:translation"/>
    <property type="evidence" value="ECO:0007669"/>
    <property type="project" value="UniProtKB-UniRule"/>
</dbReference>
<reference evidence="9" key="1">
    <citation type="submission" date="2010-04" db="EMBL/GenBank/DDBJ databases">
        <title>The genome sequence of Listeria monocytogenes strain 10403S.</title>
        <authorList>
            <consortium name="The Broad Institute Genome Sequencing Platform"/>
            <consortium name="The Broad Institute Genome Sequencing Center for Infectious Disease."/>
            <person name="Borowsky M."/>
            <person name="Borodovsky M."/>
            <person name="Young S.K."/>
            <person name="Zeng Q."/>
            <person name="Koehrsen M."/>
            <person name="Fitzgerald M."/>
            <person name="Wiedmann M."/>
            <person name="Swaminathan B."/>
            <person name="Lauer P."/>
            <person name="Portnoy D."/>
            <person name="Cossart P."/>
            <person name="Buchrieser C."/>
            <person name="Higgins D."/>
            <person name="Abouelleil A."/>
            <person name="Alvarado L."/>
            <person name="Arachchi H.M."/>
            <person name="Berlin A."/>
            <person name="Borenstein D."/>
            <person name="Brown A."/>
            <person name="Chapman S.B."/>
            <person name="Chen Z."/>
            <person name="Dunbar C.D."/>
            <person name="Engels R."/>
            <person name="Freedman E."/>
            <person name="Gearin G."/>
            <person name="Gellesch M."/>
            <person name="Goldberg J."/>
            <person name="Griggs A."/>
            <person name="Gujja S."/>
            <person name="Heilman E."/>
            <person name="Heiman D."/>
            <person name="Howarth C."/>
            <person name="Jen D."/>
            <person name="Larson L."/>
            <person name="Lui A."/>
            <person name="MacDonald J."/>
            <person name="Mehta T."/>
            <person name="Montmayeur A."/>
            <person name="Neiman D."/>
            <person name="Park D."/>
            <person name="Pearson M."/>
            <person name="Priest M."/>
            <person name="Richards J."/>
            <person name="Roberts A."/>
            <person name="Saif S."/>
            <person name="Shea T."/>
            <person name="Shenoy N."/>
            <person name="Sisk P."/>
            <person name="Stolte C."/>
            <person name="Sykes S."/>
            <person name="Walk T."/>
            <person name="White J."/>
            <person name="Yandava C."/>
            <person name="Haas B."/>
            <person name="Nusbaum C."/>
            <person name="Birren B."/>
        </authorList>
    </citation>
    <scope>NUCLEOTIDE SEQUENCE [LARGE SCALE GENOMIC DNA]</scope>
    <source>
        <strain evidence="9">10403S</strain>
    </source>
</reference>
<dbReference type="GO" id="GO:0008097">
    <property type="term" value="F:5S rRNA binding"/>
    <property type="evidence" value="ECO:0007669"/>
    <property type="project" value="TreeGrafter"/>
</dbReference>
<dbReference type="Gene3D" id="3.30.420.100">
    <property type="match status" value="1"/>
</dbReference>
<dbReference type="EMBL" id="CP002002">
    <property type="protein sequence ID" value="AEO07598.1"/>
    <property type="molecule type" value="Genomic_DNA"/>
</dbReference>
<evidence type="ECO:0000256" key="5">
    <source>
        <dbReference type="ARBA" id="ARBA00023274"/>
    </source>
</evidence>
<dbReference type="InterPro" id="IPR057268">
    <property type="entry name" value="Ribosomal_L18"/>
</dbReference>
<dbReference type="InterPro" id="IPR004389">
    <property type="entry name" value="Ribosomal_uL18_bac-type"/>
</dbReference>
<dbReference type="KEGG" id="lmt:LMRG_02160"/>
<dbReference type="PANTHER" id="PTHR12899:SF3">
    <property type="entry name" value="LARGE RIBOSOMAL SUBUNIT PROTEIN UL18M"/>
    <property type="match status" value="1"/>
</dbReference>
<sequence>MREEVSRVITKIDKNKVRKKRHARVRSKISGTESRPRLNVFRSNKNIYAQIIDDVNGVTLASASNLDKDFGSAESKVDAASKVGELVAKRASEKGITSVTFDRGGYLYHGRVKALAEAARENGLEF</sequence>
<dbReference type="FunFam" id="3.30.420.100:FF:000001">
    <property type="entry name" value="50S ribosomal protein L18"/>
    <property type="match status" value="1"/>
</dbReference>
<dbReference type="AlphaFoldDB" id="A0A0H3GJD7"/>
<keyword evidence="3 7" id="KW-0694">RNA-binding</keyword>
<keyword evidence="4 7" id="KW-0689">Ribosomal protein</keyword>
<evidence type="ECO:0000256" key="6">
    <source>
        <dbReference type="ARBA" id="ARBA00035197"/>
    </source>
</evidence>